<gene>
    <name evidence="4" type="ORF">IAA70_07765</name>
</gene>
<dbReference type="NCBIfam" id="TIGR00377">
    <property type="entry name" value="ant_ant_sig"/>
    <property type="match status" value="1"/>
</dbReference>
<dbReference type="AlphaFoldDB" id="A0A9D1D7B2"/>
<comment type="caution">
    <text evidence="4">The sequence shown here is derived from an EMBL/GenBank/DDBJ whole genome shotgun (WGS) entry which is preliminary data.</text>
</comment>
<dbReference type="Proteomes" id="UP000824258">
    <property type="component" value="Unassembled WGS sequence"/>
</dbReference>
<evidence type="ECO:0000259" key="3">
    <source>
        <dbReference type="PROSITE" id="PS50801"/>
    </source>
</evidence>
<reference evidence="4" key="2">
    <citation type="journal article" date="2021" name="PeerJ">
        <title>Extensive microbial diversity within the chicken gut microbiome revealed by metagenomics and culture.</title>
        <authorList>
            <person name="Gilroy R."/>
            <person name="Ravi A."/>
            <person name="Getino M."/>
            <person name="Pursley I."/>
            <person name="Horton D.L."/>
            <person name="Alikhan N.F."/>
            <person name="Baker D."/>
            <person name="Gharbi K."/>
            <person name="Hall N."/>
            <person name="Watson M."/>
            <person name="Adriaenssens E.M."/>
            <person name="Foster-Nyarko E."/>
            <person name="Jarju S."/>
            <person name="Secka A."/>
            <person name="Antonio M."/>
            <person name="Oren A."/>
            <person name="Chaudhuri R.R."/>
            <person name="La Ragione R."/>
            <person name="Hildebrand F."/>
            <person name="Pallen M.J."/>
        </authorList>
    </citation>
    <scope>NUCLEOTIDE SEQUENCE</scope>
    <source>
        <strain evidence="4">ChiHjej9B8-7071</strain>
    </source>
</reference>
<evidence type="ECO:0000313" key="5">
    <source>
        <dbReference type="Proteomes" id="UP000824258"/>
    </source>
</evidence>
<organism evidence="4 5">
    <name type="scientific">Candidatus Avoscillospira stercoripullorum</name>
    <dbReference type="NCBI Taxonomy" id="2840709"/>
    <lineage>
        <taxon>Bacteria</taxon>
        <taxon>Bacillati</taxon>
        <taxon>Bacillota</taxon>
        <taxon>Clostridia</taxon>
        <taxon>Eubacteriales</taxon>
        <taxon>Oscillospiraceae</taxon>
        <taxon>Oscillospiraceae incertae sedis</taxon>
        <taxon>Candidatus Avoscillospira</taxon>
    </lineage>
</organism>
<dbReference type="PANTHER" id="PTHR33495">
    <property type="entry name" value="ANTI-SIGMA FACTOR ANTAGONIST TM_1081-RELATED-RELATED"/>
    <property type="match status" value="1"/>
</dbReference>
<dbReference type="Pfam" id="PF01740">
    <property type="entry name" value="STAS"/>
    <property type="match status" value="1"/>
</dbReference>
<dbReference type="SUPFAM" id="SSF52091">
    <property type="entry name" value="SpoIIaa-like"/>
    <property type="match status" value="1"/>
</dbReference>
<dbReference type="CDD" id="cd07043">
    <property type="entry name" value="STAS_anti-anti-sigma_factors"/>
    <property type="match status" value="1"/>
</dbReference>
<dbReference type="Gene3D" id="3.30.750.24">
    <property type="entry name" value="STAS domain"/>
    <property type="match status" value="1"/>
</dbReference>
<evidence type="ECO:0000313" key="4">
    <source>
        <dbReference type="EMBL" id="HIR10286.1"/>
    </source>
</evidence>
<dbReference type="PROSITE" id="PS50801">
    <property type="entry name" value="STAS"/>
    <property type="match status" value="1"/>
</dbReference>
<reference evidence="4" key="1">
    <citation type="submission" date="2020-10" db="EMBL/GenBank/DDBJ databases">
        <authorList>
            <person name="Gilroy R."/>
        </authorList>
    </citation>
    <scope>NUCLEOTIDE SEQUENCE</scope>
    <source>
        <strain evidence="4">ChiHjej9B8-7071</strain>
    </source>
</reference>
<sequence length="109" mass="12348">MQITSFLQDKQLTIALQGEIDHHGAKATLRMVEEKIDQYMPSQCILDFRGVSFMDSSGIAVVIHTLRRMNELGGKLRLTKVPPQPEKVLRASGIDRIVQMEGREAYHEV</sequence>
<dbReference type="InterPro" id="IPR002645">
    <property type="entry name" value="STAS_dom"/>
</dbReference>
<dbReference type="InterPro" id="IPR003658">
    <property type="entry name" value="Anti-sigma_ant"/>
</dbReference>
<name>A0A9D1D7B2_9FIRM</name>
<comment type="similarity">
    <text evidence="1 2">Belongs to the anti-sigma-factor antagonist family.</text>
</comment>
<feature type="domain" description="STAS" evidence="3">
    <location>
        <begin position="1"/>
        <end position="109"/>
    </location>
</feature>
<protein>
    <recommendedName>
        <fullName evidence="2">Anti-sigma factor antagonist</fullName>
    </recommendedName>
</protein>
<proteinExistence type="inferred from homology"/>
<dbReference type="EMBL" id="DVGD01000252">
    <property type="protein sequence ID" value="HIR10286.1"/>
    <property type="molecule type" value="Genomic_DNA"/>
</dbReference>
<evidence type="ECO:0000256" key="1">
    <source>
        <dbReference type="ARBA" id="ARBA00009013"/>
    </source>
</evidence>
<dbReference type="GO" id="GO:0043856">
    <property type="term" value="F:anti-sigma factor antagonist activity"/>
    <property type="evidence" value="ECO:0007669"/>
    <property type="project" value="InterPro"/>
</dbReference>
<evidence type="ECO:0000256" key="2">
    <source>
        <dbReference type="RuleBase" id="RU003749"/>
    </source>
</evidence>
<accession>A0A9D1D7B2</accession>
<dbReference type="InterPro" id="IPR036513">
    <property type="entry name" value="STAS_dom_sf"/>
</dbReference>